<dbReference type="GeneID" id="97557399"/>
<gene>
    <name evidence="1" type="ORF">AWU65_15355</name>
</gene>
<protein>
    <submittedName>
        <fullName evidence="1">Uncharacterized protein</fullName>
    </submittedName>
</protein>
<organism evidence="1 2">
    <name type="scientific">Paenibacillus glucanolyticus</name>
    <dbReference type="NCBI Taxonomy" id="59843"/>
    <lineage>
        <taxon>Bacteria</taxon>
        <taxon>Bacillati</taxon>
        <taxon>Bacillota</taxon>
        <taxon>Bacilli</taxon>
        <taxon>Bacillales</taxon>
        <taxon>Paenibacillaceae</taxon>
        <taxon>Paenibacillus</taxon>
    </lineage>
</organism>
<evidence type="ECO:0000313" key="1">
    <source>
        <dbReference type="EMBL" id="KZS47206.1"/>
    </source>
</evidence>
<evidence type="ECO:0000313" key="2">
    <source>
        <dbReference type="Proteomes" id="UP000076796"/>
    </source>
</evidence>
<proteinExistence type="predicted"/>
<name>A0A163KGE7_9BACL</name>
<reference evidence="1" key="1">
    <citation type="journal article" date="2016" name="Genome Announc.">
        <title>Draft genomes of two strains of Paenibacillus glucanolyticus with capability to degrade lignocellulose.</title>
        <authorList>
            <person name="Mathews S.L."/>
            <person name="Pawlak J."/>
            <person name="Grunden A.M."/>
        </authorList>
    </citation>
    <scope>NUCLEOTIDE SEQUENCE [LARGE SCALE GENOMIC DNA]</scope>
    <source>
        <strain evidence="1">SLM1</strain>
    </source>
</reference>
<accession>A0A163KGE7</accession>
<dbReference type="STRING" id="59843.A3958_14720"/>
<dbReference type="Proteomes" id="UP000076796">
    <property type="component" value="Unassembled WGS sequence"/>
</dbReference>
<sequence>MTIDEAIHLESYDEQWADWFIDEQQALVRGSNEGSFHKGPGACSNIPTRRMRLLSSFLSGLKDG</sequence>
<dbReference type="AlphaFoldDB" id="A0A163KGE7"/>
<dbReference type="RefSeq" id="WP_063478738.1">
    <property type="nucleotide sequence ID" value="NZ_CP147845.1"/>
</dbReference>
<comment type="caution">
    <text evidence="1">The sequence shown here is derived from an EMBL/GenBank/DDBJ whole genome shotgun (WGS) entry which is preliminary data.</text>
</comment>
<dbReference type="EMBL" id="LWMH01000001">
    <property type="protein sequence ID" value="KZS47206.1"/>
    <property type="molecule type" value="Genomic_DNA"/>
</dbReference>
<keyword evidence="2" id="KW-1185">Reference proteome</keyword>